<name>A0A0F9CZ99_9ZZZZ</name>
<dbReference type="AlphaFoldDB" id="A0A0F9CZ99"/>
<dbReference type="EMBL" id="LAZR01031096">
    <property type="protein sequence ID" value="KKL54733.1"/>
    <property type="molecule type" value="Genomic_DNA"/>
</dbReference>
<evidence type="ECO:0000313" key="1">
    <source>
        <dbReference type="EMBL" id="KKL54733.1"/>
    </source>
</evidence>
<protein>
    <submittedName>
        <fullName evidence="1">Uncharacterized protein</fullName>
    </submittedName>
</protein>
<gene>
    <name evidence="1" type="ORF">LCGC14_2262480</name>
</gene>
<organism evidence="1">
    <name type="scientific">marine sediment metagenome</name>
    <dbReference type="NCBI Taxonomy" id="412755"/>
    <lineage>
        <taxon>unclassified sequences</taxon>
        <taxon>metagenomes</taxon>
        <taxon>ecological metagenomes</taxon>
    </lineage>
</organism>
<sequence length="96" mass="11675">MSFWKKHFTNWKHQHFRVRGMSLLMFRYGYCKATREDPLNRVHAHSLVFRFLLQYHSITWGHRYSSPAAKLKQQQSDWNRAVHARRGQQLLGRRHG</sequence>
<accession>A0A0F9CZ99</accession>
<proteinExistence type="predicted"/>
<comment type="caution">
    <text evidence="1">The sequence shown here is derived from an EMBL/GenBank/DDBJ whole genome shotgun (WGS) entry which is preliminary data.</text>
</comment>
<reference evidence="1" key="1">
    <citation type="journal article" date="2015" name="Nature">
        <title>Complex archaea that bridge the gap between prokaryotes and eukaryotes.</title>
        <authorList>
            <person name="Spang A."/>
            <person name="Saw J.H."/>
            <person name="Jorgensen S.L."/>
            <person name="Zaremba-Niedzwiedzka K."/>
            <person name="Martijn J."/>
            <person name="Lind A.E."/>
            <person name="van Eijk R."/>
            <person name="Schleper C."/>
            <person name="Guy L."/>
            <person name="Ettema T.J."/>
        </authorList>
    </citation>
    <scope>NUCLEOTIDE SEQUENCE</scope>
</reference>